<gene>
    <name evidence="7" type="ORF">H9716_11375</name>
</gene>
<comment type="subcellular location">
    <subcellularLocation>
        <location evidence="1">Cell membrane</location>
        <topology evidence="1">Multi-pass membrane protein</topology>
    </subcellularLocation>
</comment>
<proteinExistence type="predicted"/>
<protein>
    <submittedName>
        <fullName evidence="7">APC family permease</fullName>
    </submittedName>
</protein>
<dbReference type="PIRSF" id="PIRSF006060">
    <property type="entry name" value="AA_transporter"/>
    <property type="match status" value="1"/>
</dbReference>
<evidence type="ECO:0000256" key="4">
    <source>
        <dbReference type="ARBA" id="ARBA00022989"/>
    </source>
</evidence>
<dbReference type="AlphaFoldDB" id="A0A9D2L9D7"/>
<keyword evidence="5 6" id="KW-0472">Membrane</keyword>
<sequence length="436" mass="45938">MSEGKLTRTDLFSMAIGQIIGVGVMTMTGIAIGFTGRSVNLAYIVAGILTIVSAIPQIYIGGTANFLGGQYSQIAVLGNKTLAGIFIYIQVAITLALSMYTISFSDYFLALFPGANVKLVSFVVLTVLVGMHLTGVKQAARLQNLMCAILALGIASYIVFGIGHIQPGYMQMPGFLTGGIGGFALASIYLTFAAGGATYVVNFSAEAENPTKDIPMVIIVSTAAVVLVYAVMATIAAGVLPVEQVANQPLSVSAQSFMPQAVYTFFVVGGAMFALLTTLNFNIGMLIYPIKTASQDGWLPSGLAAVNRRFGTPHWILLAIYLISVLPILFGLDLNTIANSTVILTTCVRGVIGLVALSLPKRMPQMWEKSAFFVNSGKLKIICGIAILLAAISVALLLVTTSAVQIIGNCCILGISIVLALLLRNKVHVSASYTEK</sequence>
<dbReference type="Proteomes" id="UP000886804">
    <property type="component" value="Unassembled WGS sequence"/>
</dbReference>
<dbReference type="GO" id="GO:0022857">
    <property type="term" value="F:transmembrane transporter activity"/>
    <property type="evidence" value="ECO:0007669"/>
    <property type="project" value="InterPro"/>
</dbReference>
<feature type="transmembrane region" description="Helical" evidence="6">
    <location>
        <begin position="214"/>
        <end position="240"/>
    </location>
</feature>
<feature type="transmembrane region" description="Helical" evidence="6">
    <location>
        <begin position="406"/>
        <end position="423"/>
    </location>
</feature>
<evidence type="ECO:0000256" key="2">
    <source>
        <dbReference type="ARBA" id="ARBA00022475"/>
    </source>
</evidence>
<dbReference type="Pfam" id="PF13520">
    <property type="entry name" value="AA_permease_2"/>
    <property type="match status" value="1"/>
</dbReference>
<accession>A0A9D2L9D7</accession>
<comment type="caution">
    <text evidence="7">The sequence shown here is derived from an EMBL/GenBank/DDBJ whole genome shotgun (WGS) entry which is preliminary data.</text>
</comment>
<feature type="transmembrane region" description="Helical" evidence="6">
    <location>
        <begin position="175"/>
        <end position="202"/>
    </location>
</feature>
<evidence type="ECO:0000256" key="3">
    <source>
        <dbReference type="ARBA" id="ARBA00022692"/>
    </source>
</evidence>
<evidence type="ECO:0000256" key="5">
    <source>
        <dbReference type="ARBA" id="ARBA00023136"/>
    </source>
</evidence>
<keyword evidence="2" id="KW-1003">Cell membrane</keyword>
<dbReference type="EMBL" id="DWYS01000136">
    <property type="protein sequence ID" value="HJB08442.1"/>
    <property type="molecule type" value="Genomic_DNA"/>
</dbReference>
<dbReference type="InterPro" id="IPR050367">
    <property type="entry name" value="APC_superfamily"/>
</dbReference>
<feature type="transmembrane region" description="Helical" evidence="6">
    <location>
        <begin position="315"/>
        <end position="332"/>
    </location>
</feature>
<feature type="transmembrane region" description="Helical" evidence="6">
    <location>
        <begin position="108"/>
        <end position="133"/>
    </location>
</feature>
<name>A0A9D2L9D7_9FIRM</name>
<dbReference type="GO" id="GO:0005886">
    <property type="term" value="C:plasma membrane"/>
    <property type="evidence" value="ECO:0007669"/>
    <property type="project" value="UniProtKB-SubCell"/>
</dbReference>
<evidence type="ECO:0000256" key="1">
    <source>
        <dbReference type="ARBA" id="ARBA00004651"/>
    </source>
</evidence>
<organism evidence="7 8">
    <name type="scientific">Candidatus Enterocloster faecavium</name>
    <dbReference type="NCBI Taxonomy" id="2838560"/>
    <lineage>
        <taxon>Bacteria</taxon>
        <taxon>Bacillati</taxon>
        <taxon>Bacillota</taxon>
        <taxon>Clostridia</taxon>
        <taxon>Lachnospirales</taxon>
        <taxon>Lachnospiraceae</taxon>
        <taxon>Enterocloster</taxon>
    </lineage>
</organism>
<feature type="transmembrane region" description="Helical" evidence="6">
    <location>
        <begin position="12"/>
        <end position="35"/>
    </location>
</feature>
<reference evidence="7" key="2">
    <citation type="submission" date="2021-04" db="EMBL/GenBank/DDBJ databases">
        <authorList>
            <person name="Gilroy R."/>
        </authorList>
    </citation>
    <scope>NUCLEOTIDE SEQUENCE</scope>
    <source>
        <strain evidence="7">CHK188-4685</strain>
    </source>
</reference>
<reference evidence="7" key="1">
    <citation type="journal article" date="2021" name="PeerJ">
        <title>Extensive microbial diversity within the chicken gut microbiome revealed by metagenomics and culture.</title>
        <authorList>
            <person name="Gilroy R."/>
            <person name="Ravi A."/>
            <person name="Getino M."/>
            <person name="Pursley I."/>
            <person name="Horton D.L."/>
            <person name="Alikhan N.F."/>
            <person name="Baker D."/>
            <person name="Gharbi K."/>
            <person name="Hall N."/>
            <person name="Watson M."/>
            <person name="Adriaenssens E.M."/>
            <person name="Foster-Nyarko E."/>
            <person name="Jarju S."/>
            <person name="Secka A."/>
            <person name="Antonio M."/>
            <person name="Oren A."/>
            <person name="Chaudhuri R.R."/>
            <person name="La Ragione R."/>
            <person name="Hildebrand F."/>
            <person name="Pallen M.J."/>
        </authorList>
    </citation>
    <scope>NUCLEOTIDE SEQUENCE</scope>
    <source>
        <strain evidence="7">CHK188-4685</strain>
    </source>
</reference>
<evidence type="ECO:0000256" key="6">
    <source>
        <dbReference type="SAM" id="Phobius"/>
    </source>
</evidence>
<keyword evidence="3 6" id="KW-0812">Transmembrane</keyword>
<dbReference type="PANTHER" id="PTHR42770">
    <property type="entry name" value="AMINO ACID TRANSPORTER-RELATED"/>
    <property type="match status" value="1"/>
</dbReference>
<dbReference type="InterPro" id="IPR002293">
    <property type="entry name" value="AA/rel_permease1"/>
</dbReference>
<dbReference type="PANTHER" id="PTHR42770:SF11">
    <property type="entry name" value="INNER MEMBRANE TRANSPORT PROTEIN YBAT"/>
    <property type="match status" value="1"/>
</dbReference>
<feature type="transmembrane region" description="Helical" evidence="6">
    <location>
        <begin position="145"/>
        <end position="163"/>
    </location>
</feature>
<feature type="transmembrane region" description="Helical" evidence="6">
    <location>
        <begin position="260"/>
        <end position="281"/>
    </location>
</feature>
<keyword evidence="4 6" id="KW-1133">Transmembrane helix</keyword>
<feature type="transmembrane region" description="Helical" evidence="6">
    <location>
        <begin position="81"/>
        <end position="102"/>
    </location>
</feature>
<feature type="transmembrane region" description="Helical" evidence="6">
    <location>
        <begin position="41"/>
        <end position="60"/>
    </location>
</feature>
<dbReference type="Gene3D" id="1.20.1740.10">
    <property type="entry name" value="Amino acid/polyamine transporter I"/>
    <property type="match status" value="1"/>
</dbReference>
<evidence type="ECO:0000313" key="7">
    <source>
        <dbReference type="EMBL" id="HJB08442.1"/>
    </source>
</evidence>
<feature type="transmembrane region" description="Helical" evidence="6">
    <location>
        <begin position="379"/>
        <end position="400"/>
    </location>
</feature>
<feature type="transmembrane region" description="Helical" evidence="6">
    <location>
        <begin position="338"/>
        <end position="359"/>
    </location>
</feature>
<evidence type="ECO:0000313" key="8">
    <source>
        <dbReference type="Proteomes" id="UP000886804"/>
    </source>
</evidence>